<feature type="region of interest" description="Disordered" evidence="1">
    <location>
        <begin position="82"/>
        <end position="104"/>
    </location>
</feature>
<feature type="compositionally biased region" description="Basic and acidic residues" evidence="1">
    <location>
        <begin position="83"/>
        <end position="92"/>
    </location>
</feature>
<dbReference type="RefSeq" id="WP_186889145.1">
    <property type="nucleotide sequence ID" value="NZ_JACOFU010000001.1"/>
</dbReference>
<sequence>MSTTSIKLPDDIKQKANAAALDLGITPHAFMVEAIRKATLAAEKQAAFIADAQAARAATLQSGLGFAAADVHAHLRKRISKKINAEKKEKVSKPSKLAAKPWRA</sequence>
<accession>A0ABR6XL04</accession>
<proteinExistence type="predicted"/>
<comment type="caution">
    <text evidence="2">The sequence shown here is derived from an EMBL/GenBank/DDBJ whole genome shotgun (WGS) entry which is preliminary data.</text>
</comment>
<gene>
    <name evidence="2" type="ORF">H8K33_01125</name>
</gene>
<protein>
    <submittedName>
        <fullName evidence="2">Uncharacterized protein</fullName>
    </submittedName>
</protein>
<reference evidence="2 3" key="1">
    <citation type="submission" date="2020-08" db="EMBL/GenBank/DDBJ databases">
        <title>Novel species isolated from subtropical streams in China.</title>
        <authorList>
            <person name="Lu H."/>
        </authorList>
    </citation>
    <scope>NUCLEOTIDE SEQUENCE [LARGE SCALE GENOMIC DNA]</scope>
    <source>
        <strain evidence="2 3">KCTC 52442</strain>
    </source>
</reference>
<evidence type="ECO:0000313" key="3">
    <source>
        <dbReference type="Proteomes" id="UP000643610"/>
    </source>
</evidence>
<keyword evidence="3" id="KW-1185">Reference proteome</keyword>
<dbReference type="InterPro" id="IPR010985">
    <property type="entry name" value="Ribbon_hlx_hlx"/>
</dbReference>
<dbReference type="Proteomes" id="UP000643610">
    <property type="component" value="Unassembled WGS sequence"/>
</dbReference>
<name>A0ABR6XL04_9BURK</name>
<evidence type="ECO:0000256" key="1">
    <source>
        <dbReference type="SAM" id="MobiDB-lite"/>
    </source>
</evidence>
<dbReference type="EMBL" id="JACOFU010000001">
    <property type="protein sequence ID" value="MBC3830105.1"/>
    <property type="molecule type" value="Genomic_DNA"/>
</dbReference>
<dbReference type="SUPFAM" id="SSF47598">
    <property type="entry name" value="Ribbon-helix-helix"/>
    <property type="match status" value="1"/>
</dbReference>
<organism evidence="2 3">
    <name type="scientific">Undibacterium amnicola</name>
    <dbReference type="NCBI Taxonomy" id="1834038"/>
    <lineage>
        <taxon>Bacteria</taxon>
        <taxon>Pseudomonadati</taxon>
        <taxon>Pseudomonadota</taxon>
        <taxon>Betaproteobacteria</taxon>
        <taxon>Burkholderiales</taxon>
        <taxon>Oxalobacteraceae</taxon>
        <taxon>Undibacterium</taxon>
    </lineage>
</organism>
<evidence type="ECO:0000313" key="2">
    <source>
        <dbReference type="EMBL" id="MBC3830105.1"/>
    </source>
</evidence>